<feature type="non-terminal residue" evidence="2">
    <location>
        <position position="1"/>
    </location>
</feature>
<name>A0A0B4G2J2_METAF</name>
<accession>A0A0B4G2J2</accession>
<proteinExistence type="predicted"/>
<feature type="region of interest" description="Disordered" evidence="1">
    <location>
        <begin position="28"/>
        <end position="140"/>
    </location>
</feature>
<comment type="caution">
    <text evidence="2">The sequence shown here is derived from an EMBL/GenBank/DDBJ whole genome shotgun (WGS) entry which is preliminary data.</text>
</comment>
<protein>
    <submittedName>
        <fullName evidence="2">Uncharacterized protein</fullName>
    </submittedName>
</protein>
<dbReference type="AlphaFoldDB" id="A0A0B4G2J2"/>
<gene>
    <name evidence="2" type="ORF">MAN_07875</name>
</gene>
<sequence>MSREKVVMACAAGAGLIGAMIYATRKNQTETQDNRNMAQQKRDLGISGAGIGGNQIAGGPERGGSPVPGRQITTAESRDKLPSGKIGGGEGAGGTSARRTELSFAGSGSNSTSRGDQTGQNQIASRAQLETKSNSPEKSY</sequence>
<dbReference type="VEuPathDB" id="FungiDB:MAN_07875"/>
<feature type="compositionally biased region" description="Gly residues" evidence="1">
    <location>
        <begin position="85"/>
        <end position="94"/>
    </location>
</feature>
<organism evidence="2 3">
    <name type="scientific">Metarhizium anisopliae (strain ARSEF 549)</name>
    <dbReference type="NCBI Taxonomy" id="3151832"/>
    <lineage>
        <taxon>Eukaryota</taxon>
        <taxon>Fungi</taxon>
        <taxon>Dikarya</taxon>
        <taxon>Ascomycota</taxon>
        <taxon>Pezizomycotina</taxon>
        <taxon>Sordariomycetes</taxon>
        <taxon>Hypocreomycetidae</taxon>
        <taxon>Hypocreales</taxon>
        <taxon>Clavicipitaceae</taxon>
        <taxon>Metarhizium</taxon>
    </lineage>
</organism>
<dbReference type="Proteomes" id="UP000031186">
    <property type="component" value="Unassembled WGS sequence"/>
</dbReference>
<dbReference type="OrthoDB" id="4941459at2759"/>
<evidence type="ECO:0000313" key="2">
    <source>
        <dbReference type="EMBL" id="KID62659.1"/>
    </source>
</evidence>
<evidence type="ECO:0000313" key="3">
    <source>
        <dbReference type="Proteomes" id="UP000031186"/>
    </source>
</evidence>
<dbReference type="HOGENOM" id="CLU_113813_0_0_1"/>
<evidence type="ECO:0000256" key="1">
    <source>
        <dbReference type="SAM" id="MobiDB-lite"/>
    </source>
</evidence>
<feature type="compositionally biased region" description="Polar residues" evidence="1">
    <location>
        <begin position="28"/>
        <end position="39"/>
    </location>
</feature>
<feature type="compositionally biased region" description="Gly residues" evidence="1">
    <location>
        <begin position="47"/>
        <end position="62"/>
    </location>
</feature>
<keyword evidence="3" id="KW-1185">Reference proteome</keyword>
<feature type="compositionally biased region" description="Polar residues" evidence="1">
    <location>
        <begin position="106"/>
        <end position="140"/>
    </location>
</feature>
<dbReference type="EMBL" id="AZNF01000011">
    <property type="protein sequence ID" value="KID62659.1"/>
    <property type="molecule type" value="Genomic_DNA"/>
</dbReference>
<reference evidence="2 3" key="1">
    <citation type="journal article" date="2014" name="Proc. Natl. Acad. Sci. U.S.A.">
        <title>Trajectory and genomic determinants of fungal-pathogen speciation and host adaptation.</title>
        <authorList>
            <person name="Hu X."/>
            <person name="Xiao G."/>
            <person name="Zheng P."/>
            <person name="Shang Y."/>
            <person name="Su Y."/>
            <person name="Zhang X."/>
            <person name="Liu X."/>
            <person name="Zhan S."/>
            <person name="St Leger R.J."/>
            <person name="Wang C."/>
        </authorList>
    </citation>
    <scope>NUCLEOTIDE SEQUENCE [LARGE SCALE GENOMIC DNA]</scope>
    <source>
        <strain evidence="2 3">ARSEF 549</strain>
    </source>
</reference>